<keyword evidence="2" id="KW-1133">Transmembrane helix</keyword>
<keyword evidence="5" id="KW-1185">Reference proteome</keyword>
<dbReference type="AlphaFoldDB" id="A0A444Z672"/>
<comment type="caution">
    <text evidence="4">The sequence shown here is derived from an EMBL/GenBank/DDBJ whole genome shotgun (WGS) entry which is preliminary data.</text>
</comment>
<gene>
    <name evidence="4" type="ORF">Ahy_B05g078039</name>
</gene>
<sequence>MADEKLNARMAQLWEQTFQENGPSSSPNVKIQKIPPFLRQNTNFFQYCLPKMISFGPIHYRRKNLKLGQEFKILWASFYIQNLEKKQGFSKEHTFKKLHEKVENDIGLLRNLFSEDVTRSYDDEELTWMLLVDGCALLYYINNVDDQNPNVLRLKLDQLMYTWRDILLLENQLPLRLLELLVLRDDVAHLENILYNFIFMGLAKRDPFTIRVNRAKAIHLLDYIRSFHTSTICNDDDDDITPFPKEGESWERYKNIRDLIKAGIKVKPNETNKWEWNKISFTSYWFSGELRLPVMVVNDATPYFFHNLIAYEMSPDFPNNFEFCSYFSMMDSLIDDAEDVKELRLAGVLRNLLGSDEEVAKLFNELGHELPAKMFNYMVRTDLVAYSKEYIKVKHQINKHYGNKWKTWLAQARNTYFNTPWSLIAFLAAVLALALTSIQTCRNLSSPLTFLFALFVLQEQRSSNEIKCNKNHHWLYRKTISDAVEALVGAFIVDSGFKAAIVFLMWLGIQRLEFPGDAVLDFFITSYMYSAYPKLKSGQLTDLRSLSVMKDGKITQCEKYADLLNNGIDFMELVEKEEEKKDEQNDKTGNKGDEAKGQLVQAEERESGKVGFSVYWQYITIEYGGALVPFILLAHTLFQVLQIGNNYWMA</sequence>
<feature type="domain" description="RNase III" evidence="3">
    <location>
        <begin position="510"/>
        <end position="548"/>
    </location>
</feature>
<dbReference type="Pfam" id="PF03140">
    <property type="entry name" value="DUF247"/>
    <property type="match status" value="1"/>
</dbReference>
<dbReference type="Pfam" id="PF00636">
    <property type="entry name" value="Ribonuclease_3"/>
    <property type="match status" value="1"/>
</dbReference>
<dbReference type="GO" id="GO:0004525">
    <property type="term" value="F:ribonuclease III activity"/>
    <property type="evidence" value="ECO:0007669"/>
    <property type="project" value="InterPro"/>
</dbReference>
<dbReference type="CDD" id="cd00593">
    <property type="entry name" value="RIBOc"/>
    <property type="match status" value="1"/>
</dbReference>
<dbReference type="InterPro" id="IPR036389">
    <property type="entry name" value="RNase_III_sf"/>
</dbReference>
<accession>A0A444Z672</accession>
<name>A0A444Z672_ARAHY</name>
<dbReference type="PANTHER" id="PTHR31549:SF225">
    <property type="entry name" value="DUF247 DOMAIN PROTEIN"/>
    <property type="match status" value="1"/>
</dbReference>
<feature type="transmembrane region" description="Helical" evidence="2">
    <location>
        <begin position="486"/>
        <end position="509"/>
    </location>
</feature>
<dbReference type="GO" id="GO:0006396">
    <property type="term" value="P:RNA processing"/>
    <property type="evidence" value="ECO:0007669"/>
    <property type="project" value="InterPro"/>
</dbReference>
<evidence type="ECO:0000256" key="2">
    <source>
        <dbReference type="SAM" id="Phobius"/>
    </source>
</evidence>
<keyword evidence="2" id="KW-0472">Membrane</keyword>
<dbReference type="PANTHER" id="PTHR31549">
    <property type="entry name" value="PROTEIN, PUTATIVE (DUF247)-RELATED-RELATED"/>
    <property type="match status" value="1"/>
</dbReference>
<dbReference type="PROSITE" id="PS50142">
    <property type="entry name" value="RNASE_3_2"/>
    <property type="match status" value="2"/>
</dbReference>
<feature type="region of interest" description="Disordered" evidence="1">
    <location>
        <begin position="579"/>
        <end position="602"/>
    </location>
</feature>
<organism evidence="4 5">
    <name type="scientific">Arachis hypogaea</name>
    <name type="common">Peanut</name>
    <dbReference type="NCBI Taxonomy" id="3818"/>
    <lineage>
        <taxon>Eukaryota</taxon>
        <taxon>Viridiplantae</taxon>
        <taxon>Streptophyta</taxon>
        <taxon>Embryophyta</taxon>
        <taxon>Tracheophyta</taxon>
        <taxon>Spermatophyta</taxon>
        <taxon>Magnoliopsida</taxon>
        <taxon>eudicotyledons</taxon>
        <taxon>Gunneridae</taxon>
        <taxon>Pentapetalae</taxon>
        <taxon>rosids</taxon>
        <taxon>fabids</taxon>
        <taxon>Fabales</taxon>
        <taxon>Fabaceae</taxon>
        <taxon>Papilionoideae</taxon>
        <taxon>50 kb inversion clade</taxon>
        <taxon>dalbergioids sensu lato</taxon>
        <taxon>Dalbergieae</taxon>
        <taxon>Pterocarpus clade</taxon>
        <taxon>Arachis</taxon>
    </lineage>
</organism>
<evidence type="ECO:0000256" key="1">
    <source>
        <dbReference type="SAM" id="MobiDB-lite"/>
    </source>
</evidence>
<dbReference type="Gene3D" id="1.10.1520.10">
    <property type="entry name" value="Ribonuclease III domain"/>
    <property type="match status" value="2"/>
</dbReference>
<proteinExistence type="predicted"/>
<keyword evidence="2" id="KW-0812">Transmembrane</keyword>
<feature type="domain" description="RNase III" evidence="3">
    <location>
        <begin position="478"/>
        <end position="496"/>
    </location>
</feature>
<reference evidence="4 5" key="1">
    <citation type="submission" date="2019-01" db="EMBL/GenBank/DDBJ databases">
        <title>Sequencing of cultivated peanut Arachis hypogaea provides insights into genome evolution and oil improvement.</title>
        <authorList>
            <person name="Chen X."/>
        </authorList>
    </citation>
    <scope>NUCLEOTIDE SEQUENCE [LARGE SCALE GENOMIC DNA]</scope>
    <source>
        <strain evidence="5">cv. Fuhuasheng</strain>
        <tissue evidence="4">Leaves</tissue>
    </source>
</reference>
<evidence type="ECO:0000259" key="3">
    <source>
        <dbReference type="PROSITE" id="PS50142"/>
    </source>
</evidence>
<dbReference type="SUPFAM" id="SSF69065">
    <property type="entry name" value="RNase III domain-like"/>
    <property type="match status" value="2"/>
</dbReference>
<protein>
    <recommendedName>
        <fullName evidence="3">RNase III domain-containing protein</fullName>
    </recommendedName>
</protein>
<dbReference type="Proteomes" id="UP000289738">
    <property type="component" value="Chromosome B05"/>
</dbReference>
<dbReference type="InterPro" id="IPR000999">
    <property type="entry name" value="RNase_III_dom"/>
</dbReference>
<feature type="transmembrane region" description="Helical" evidence="2">
    <location>
        <begin position="421"/>
        <end position="438"/>
    </location>
</feature>
<evidence type="ECO:0000313" key="5">
    <source>
        <dbReference type="Proteomes" id="UP000289738"/>
    </source>
</evidence>
<dbReference type="InterPro" id="IPR004158">
    <property type="entry name" value="DUF247_pln"/>
</dbReference>
<dbReference type="EMBL" id="SDMP01000015">
    <property type="protein sequence ID" value="RYR09660.1"/>
    <property type="molecule type" value="Genomic_DNA"/>
</dbReference>
<evidence type="ECO:0000313" key="4">
    <source>
        <dbReference type="EMBL" id="RYR09660.1"/>
    </source>
</evidence>